<keyword evidence="2" id="KW-1185">Reference proteome</keyword>
<name>A0ABP6FIN5_9ACTN</name>
<evidence type="ECO:0008006" key="3">
    <source>
        <dbReference type="Google" id="ProtNLM"/>
    </source>
</evidence>
<accession>A0ABP6FIN5</accession>
<gene>
    <name evidence="1" type="ORF">GCM10010412_081940</name>
</gene>
<comment type="caution">
    <text evidence="1">The sequence shown here is derived from an EMBL/GenBank/DDBJ whole genome shotgun (WGS) entry which is preliminary data.</text>
</comment>
<dbReference type="Proteomes" id="UP001501666">
    <property type="component" value="Unassembled WGS sequence"/>
</dbReference>
<protein>
    <recommendedName>
        <fullName evidence="3">Metallopeptidase domain-containing protein</fullName>
    </recommendedName>
</protein>
<organism evidence="1 2">
    <name type="scientific">Nonomuraea recticatena</name>
    <dbReference type="NCBI Taxonomy" id="46178"/>
    <lineage>
        <taxon>Bacteria</taxon>
        <taxon>Bacillati</taxon>
        <taxon>Actinomycetota</taxon>
        <taxon>Actinomycetes</taxon>
        <taxon>Streptosporangiales</taxon>
        <taxon>Streptosporangiaceae</taxon>
        <taxon>Nonomuraea</taxon>
    </lineage>
</organism>
<sequence length="163" mass="18239">MPSPDLVAACEAAPIPQPFTLAEFLRRIRRSRGRPLHVHRMPAEASGAVTGLWFATRKADHLFYAPGAAGVLLTNILLHEIAHMLLGHGDVGGDAERALRILVEPIVEAFEARRFKARARYDTLEEREAEKLATLLLVRASERRDDGDDEGLRMLSRTFGYER</sequence>
<evidence type="ECO:0000313" key="1">
    <source>
        <dbReference type="EMBL" id="GAA2691605.1"/>
    </source>
</evidence>
<reference evidence="2" key="1">
    <citation type="journal article" date="2019" name="Int. J. Syst. Evol. Microbiol.">
        <title>The Global Catalogue of Microorganisms (GCM) 10K type strain sequencing project: providing services to taxonomists for standard genome sequencing and annotation.</title>
        <authorList>
            <consortium name="The Broad Institute Genomics Platform"/>
            <consortium name="The Broad Institute Genome Sequencing Center for Infectious Disease"/>
            <person name="Wu L."/>
            <person name="Ma J."/>
        </authorList>
    </citation>
    <scope>NUCLEOTIDE SEQUENCE [LARGE SCALE GENOMIC DNA]</scope>
    <source>
        <strain evidence="2">JCM 6835</strain>
    </source>
</reference>
<evidence type="ECO:0000313" key="2">
    <source>
        <dbReference type="Proteomes" id="UP001501666"/>
    </source>
</evidence>
<proteinExistence type="predicted"/>
<dbReference type="EMBL" id="BAAATE010000034">
    <property type="protein sequence ID" value="GAA2691605.1"/>
    <property type="molecule type" value="Genomic_DNA"/>
</dbReference>